<feature type="domain" description="Thioredoxin" evidence="7">
    <location>
        <begin position="1"/>
        <end position="167"/>
    </location>
</feature>
<keyword evidence="4" id="KW-0411">Iron-sulfur</keyword>
<dbReference type="CDD" id="cd02984">
    <property type="entry name" value="TRX_PICOT"/>
    <property type="match status" value="1"/>
</dbReference>
<keyword evidence="9" id="KW-1185">Reference proteome</keyword>
<dbReference type="GO" id="GO:0051537">
    <property type="term" value="F:2 iron, 2 sulfur cluster binding"/>
    <property type="evidence" value="ECO:0007669"/>
    <property type="project" value="TreeGrafter"/>
</dbReference>
<feature type="compositionally biased region" description="Low complexity" evidence="6">
    <location>
        <begin position="1"/>
        <end position="13"/>
    </location>
</feature>
<evidence type="ECO:0000256" key="6">
    <source>
        <dbReference type="SAM" id="MobiDB-lite"/>
    </source>
</evidence>
<keyword evidence="2" id="KW-0479">Metal-binding</keyword>
<dbReference type="InterPro" id="IPR004480">
    <property type="entry name" value="Monothiol_GRX-rel"/>
</dbReference>
<evidence type="ECO:0000256" key="5">
    <source>
        <dbReference type="ARBA" id="ARBA00055846"/>
    </source>
</evidence>
<gene>
    <name evidence="8" type="ORF">BDV98DRAFT_651379</name>
</gene>
<organism evidence="8 9">
    <name type="scientific">Pterulicium gracile</name>
    <dbReference type="NCBI Taxonomy" id="1884261"/>
    <lineage>
        <taxon>Eukaryota</taxon>
        <taxon>Fungi</taxon>
        <taxon>Dikarya</taxon>
        <taxon>Basidiomycota</taxon>
        <taxon>Agaricomycotina</taxon>
        <taxon>Agaricomycetes</taxon>
        <taxon>Agaricomycetidae</taxon>
        <taxon>Agaricales</taxon>
        <taxon>Pleurotineae</taxon>
        <taxon>Pterulaceae</taxon>
        <taxon>Pterulicium</taxon>
    </lineage>
</organism>
<feature type="region of interest" description="Disordered" evidence="6">
    <location>
        <begin position="124"/>
        <end position="151"/>
    </location>
</feature>
<name>A0A5C3QC56_9AGAR</name>
<comment type="function">
    <text evidence="5">Monothiol glutaredoxin involved in the biogenesis of iron-sulfur clusters. Binds one iron-sulfur cluster per dimer. The iron-sulfur cluster is bound between subunits, and is complexed by a bound glutathione and a cysteine residue from each subunit.</text>
</comment>
<dbReference type="Pfam" id="PF00462">
    <property type="entry name" value="Glutaredoxin"/>
    <property type="match status" value="1"/>
</dbReference>
<comment type="similarity">
    <text evidence="1">Belongs to the glutaredoxin family. Monothiol subfamily.</text>
</comment>
<evidence type="ECO:0000256" key="3">
    <source>
        <dbReference type="ARBA" id="ARBA00023004"/>
    </source>
</evidence>
<dbReference type="PROSITE" id="PS51354">
    <property type="entry name" value="GLUTAREDOXIN_2"/>
    <property type="match status" value="1"/>
</dbReference>
<dbReference type="Gene3D" id="3.40.30.10">
    <property type="entry name" value="Glutaredoxin"/>
    <property type="match status" value="2"/>
</dbReference>
<evidence type="ECO:0000256" key="4">
    <source>
        <dbReference type="ARBA" id="ARBA00023014"/>
    </source>
</evidence>
<sequence length="257" mass="28530">MSSSTTTTATTSSEQLSNLHEVTSPDHFQTLLSEDLNRISLINFWAPWAEPCTQMNKVVEELAKKYPKLLVLQVEAETQYEISESFDIEAVPSFLLLRGHTLLGRISGADAPALTTSVSNHLSNKPMSVQPLSTSDAKPAAASDTTTYTDEAETPVQLEKRMHQLMNQSKVVLFMKGSPDSPKCGFSRKTVSMLREQDIEFTHFDILSDERVRQGLKVLNDWPTFPQIIVKGELIGGLDIAQEMVDNGEMKELLADS</sequence>
<dbReference type="AlphaFoldDB" id="A0A5C3QC56"/>
<dbReference type="Proteomes" id="UP000305067">
    <property type="component" value="Unassembled WGS sequence"/>
</dbReference>
<dbReference type="PROSITE" id="PS51352">
    <property type="entry name" value="THIOREDOXIN_2"/>
    <property type="match status" value="1"/>
</dbReference>
<proteinExistence type="inferred from homology"/>
<dbReference type="GO" id="GO:0005634">
    <property type="term" value="C:nucleus"/>
    <property type="evidence" value="ECO:0007669"/>
    <property type="project" value="TreeGrafter"/>
</dbReference>
<dbReference type="SUPFAM" id="SSF52833">
    <property type="entry name" value="Thioredoxin-like"/>
    <property type="match status" value="2"/>
</dbReference>
<dbReference type="InterPro" id="IPR033658">
    <property type="entry name" value="GRX_PICOT-like"/>
</dbReference>
<dbReference type="PANTHER" id="PTHR10293">
    <property type="entry name" value="GLUTAREDOXIN FAMILY MEMBER"/>
    <property type="match status" value="1"/>
</dbReference>
<evidence type="ECO:0000256" key="1">
    <source>
        <dbReference type="ARBA" id="ARBA00009630"/>
    </source>
</evidence>
<dbReference type="InterPro" id="IPR002109">
    <property type="entry name" value="Glutaredoxin"/>
</dbReference>
<evidence type="ECO:0000259" key="7">
    <source>
        <dbReference type="PROSITE" id="PS51352"/>
    </source>
</evidence>
<dbReference type="GO" id="GO:0006879">
    <property type="term" value="P:intracellular iron ion homeostasis"/>
    <property type="evidence" value="ECO:0007669"/>
    <property type="project" value="TreeGrafter"/>
</dbReference>
<dbReference type="InterPro" id="IPR013766">
    <property type="entry name" value="Thioredoxin_domain"/>
</dbReference>
<feature type="compositionally biased region" description="Polar residues" evidence="6">
    <location>
        <begin position="124"/>
        <end position="136"/>
    </location>
</feature>
<accession>A0A5C3QC56</accession>
<protein>
    <submittedName>
        <fullName evidence="8">Glutaredoxin</fullName>
    </submittedName>
</protein>
<dbReference type="GO" id="GO:0005829">
    <property type="term" value="C:cytosol"/>
    <property type="evidence" value="ECO:0007669"/>
    <property type="project" value="TreeGrafter"/>
</dbReference>
<dbReference type="PANTHER" id="PTHR10293:SF73">
    <property type="entry name" value="GLUTAREDOXIN-3"/>
    <property type="match status" value="1"/>
</dbReference>
<feature type="region of interest" description="Disordered" evidence="6">
    <location>
        <begin position="1"/>
        <end position="20"/>
    </location>
</feature>
<evidence type="ECO:0000313" key="8">
    <source>
        <dbReference type="EMBL" id="TFK97748.1"/>
    </source>
</evidence>
<evidence type="ECO:0000256" key="2">
    <source>
        <dbReference type="ARBA" id="ARBA00022723"/>
    </source>
</evidence>
<dbReference type="Pfam" id="PF00085">
    <property type="entry name" value="Thioredoxin"/>
    <property type="match status" value="1"/>
</dbReference>
<dbReference type="FunFam" id="3.40.30.10:FF:000012">
    <property type="entry name" value="Monothiol glutaredoxin"/>
    <property type="match status" value="1"/>
</dbReference>
<dbReference type="CDD" id="cd03028">
    <property type="entry name" value="GRX_PICOT_like"/>
    <property type="match status" value="1"/>
</dbReference>
<dbReference type="STRING" id="1884261.A0A5C3QC56"/>
<dbReference type="EMBL" id="ML178845">
    <property type="protein sequence ID" value="TFK97748.1"/>
    <property type="molecule type" value="Genomic_DNA"/>
</dbReference>
<dbReference type="GO" id="GO:0046872">
    <property type="term" value="F:metal ion binding"/>
    <property type="evidence" value="ECO:0007669"/>
    <property type="project" value="UniProtKB-KW"/>
</dbReference>
<keyword evidence="3" id="KW-0408">Iron</keyword>
<dbReference type="InterPro" id="IPR036249">
    <property type="entry name" value="Thioredoxin-like_sf"/>
</dbReference>
<dbReference type="GO" id="GO:0015036">
    <property type="term" value="F:disulfide oxidoreductase activity"/>
    <property type="evidence" value="ECO:0007669"/>
    <property type="project" value="UniProtKB-ARBA"/>
</dbReference>
<dbReference type="FunFam" id="3.40.30.10:FF:000092">
    <property type="entry name" value="Monothiol glutaredoxin"/>
    <property type="match status" value="1"/>
</dbReference>
<reference evidence="8 9" key="1">
    <citation type="journal article" date="2019" name="Nat. Ecol. Evol.">
        <title>Megaphylogeny resolves global patterns of mushroom evolution.</title>
        <authorList>
            <person name="Varga T."/>
            <person name="Krizsan K."/>
            <person name="Foldi C."/>
            <person name="Dima B."/>
            <person name="Sanchez-Garcia M."/>
            <person name="Sanchez-Ramirez S."/>
            <person name="Szollosi G.J."/>
            <person name="Szarkandi J.G."/>
            <person name="Papp V."/>
            <person name="Albert L."/>
            <person name="Andreopoulos W."/>
            <person name="Angelini C."/>
            <person name="Antonin V."/>
            <person name="Barry K.W."/>
            <person name="Bougher N.L."/>
            <person name="Buchanan P."/>
            <person name="Buyck B."/>
            <person name="Bense V."/>
            <person name="Catcheside P."/>
            <person name="Chovatia M."/>
            <person name="Cooper J."/>
            <person name="Damon W."/>
            <person name="Desjardin D."/>
            <person name="Finy P."/>
            <person name="Geml J."/>
            <person name="Haridas S."/>
            <person name="Hughes K."/>
            <person name="Justo A."/>
            <person name="Karasinski D."/>
            <person name="Kautmanova I."/>
            <person name="Kiss B."/>
            <person name="Kocsube S."/>
            <person name="Kotiranta H."/>
            <person name="LaButti K.M."/>
            <person name="Lechner B.E."/>
            <person name="Liimatainen K."/>
            <person name="Lipzen A."/>
            <person name="Lukacs Z."/>
            <person name="Mihaltcheva S."/>
            <person name="Morgado L.N."/>
            <person name="Niskanen T."/>
            <person name="Noordeloos M.E."/>
            <person name="Ohm R.A."/>
            <person name="Ortiz-Santana B."/>
            <person name="Ovrebo C."/>
            <person name="Racz N."/>
            <person name="Riley R."/>
            <person name="Savchenko A."/>
            <person name="Shiryaev A."/>
            <person name="Soop K."/>
            <person name="Spirin V."/>
            <person name="Szebenyi C."/>
            <person name="Tomsovsky M."/>
            <person name="Tulloss R.E."/>
            <person name="Uehling J."/>
            <person name="Grigoriev I.V."/>
            <person name="Vagvolgyi C."/>
            <person name="Papp T."/>
            <person name="Martin F.M."/>
            <person name="Miettinen O."/>
            <person name="Hibbett D.S."/>
            <person name="Nagy L.G."/>
        </authorList>
    </citation>
    <scope>NUCLEOTIDE SEQUENCE [LARGE SCALE GENOMIC DNA]</scope>
    <source>
        <strain evidence="8 9">CBS 309.79</strain>
    </source>
</reference>
<evidence type="ECO:0000313" key="9">
    <source>
        <dbReference type="Proteomes" id="UP000305067"/>
    </source>
</evidence>
<dbReference type="OrthoDB" id="415696at2759"/>